<proteinExistence type="predicted"/>
<organism evidence="1 2">
    <name type="scientific">Povalibacter uvarum</name>
    <dbReference type="NCBI Taxonomy" id="732238"/>
    <lineage>
        <taxon>Bacteria</taxon>
        <taxon>Pseudomonadati</taxon>
        <taxon>Pseudomonadota</taxon>
        <taxon>Gammaproteobacteria</taxon>
        <taxon>Steroidobacterales</taxon>
        <taxon>Steroidobacteraceae</taxon>
        <taxon>Povalibacter</taxon>
    </lineage>
</organism>
<sequence>MRIMKIKMRISTGNTGCTGTRNPSRVDHSGLGESNFAYPVLPVYPVEILL</sequence>
<reference evidence="1 2" key="1">
    <citation type="submission" date="2020-08" db="EMBL/GenBank/DDBJ databases">
        <title>Genomic Encyclopedia of Type Strains, Phase IV (KMG-IV): sequencing the most valuable type-strain genomes for metagenomic binning, comparative biology and taxonomic classification.</title>
        <authorList>
            <person name="Goeker M."/>
        </authorList>
    </citation>
    <scope>NUCLEOTIDE SEQUENCE [LARGE SCALE GENOMIC DNA]</scope>
    <source>
        <strain evidence="1 2">DSM 26723</strain>
    </source>
</reference>
<evidence type="ECO:0000313" key="1">
    <source>
        <dbReference type="EMBL" id="MBB6093398.1"/>
    </source>
</evidence>
<evidence type="ECO:0000313" key="2">
    <source>
        <dbReference type="Proteomes" id="UP000588068"/>
    </source>
</evidence>
<dbReference type="Proteomes" id="UP000588068">
    <property type="component" value="Unassembled WGS sequence"/>
</dbReference>
<gene>
    <name evidence="1" type="ORF">HNQ60_002276</name>
</gene>
<dbReference type="AlphaFoldDB" id="A0A841HMI9"/>
<name>A0A841HMI9_9GAMM</name>
<keyword evidence="2" id="KW-1185">Reference proteome</keyword>
<protein>
    <submittedName>
        <fullName evidence="1">Uncharacterized protein</fullName>
    </submittedName>
</protein>
<comment type="caution">
    <text evidence="1">The sequence shown here is derived from an EMBL/GenBank/DDBJ whole genome shotgun (WGS) entry which is preliminary data.</text>
</comment>
<dbReference type="EMBL" id="JACHHZ010000002">
    <property type="protein sequence ID" value="MBB6093398.1"/>
    <property type="molecule type" value="Genomic_DNA"/>
</dbReference>
<accession>A0A841HMI9</accession>